<gene>
    <name evidence="2" type="ORF">UFOPK2925_01076</name>
    <name evidence="3" type="ORF">UFOPK3317_00940</name>
</gene>
<sequence>MTKRKTALEKMAAQSEEGYDIEEILRRRGGRPTLGSAPATVESVRLSPELKRDLLLRAAQEGVSLSEAIRTALQDYVKAS</sequence>
<proteinExistence type="predicted"/>
<dbReference type="Pfam" id="PF01402">
    <property type="entry name" value="RHH_1"/>
    <property type="match status" value="1"/>
</dbReference>
<name>A0A6J7DQZ6_9ZZZZ</name>
<dbReference type="AlphaFoldDB" id="A0A6J7DQZ6"/>
<feature type="domain" description="Ribbon-helix-helix protein CopG" evidence="1">
    <location>
        <begin position="43"/>
        <end position="78"/>
    </location>
</feature>
<evidence type="ECO:0000313" key="3">
    <source>
        <dbReference type="EMBL" id="CAB4871988.1"/>
    </source>
</evidence>
<organism evidence="3">
    <name type="scientific">freshwater metagenome</name>
    <dbReference type="NCBI Taxonomy" id="449393"/>
    <lineage>
        <taxon>unclassified sequences</taxon>
        <taxon>metagenomes</taxon>
        <taxon>ecological metagenomes</taxon>
    </lineage>
</organism>
<dbReference type="GO" id="GO:0006355">
    <property type="term" value="P:regulation of DNA-templated transcription"/>
    <property type="evidence" value="ECO:0007669"/>
    <property type="project" value="InterPro"/>
</dbReference>
<dbReference type="SUPFAM" id="SSF47598">
    <property type="entry name" value="Ribbon-helix-helix"/>
    <property type="match status" value="1"/>
</dbReference>
<reference evidence="3" key="1">
    <citation type="submission" date="2020-05" db="EMBL/GenBank/DDBJ databases">
        <authorList>
            <person name="Chiriac C."/>
            <person name="Salcher M."/>
            <person name="Ghai R."/>
            <person name="Kavagutti S V."/>
        </authorList>
    </citation>
    <scope>NUCLEOTIDE SEQUENCE</scope>
</reference>
<evidence type="ECO:0000313" key="2">
    <source>
        <dbReference type="EMBL" id="CAB4784905.1"/>
    </source>
</evidence>
<dbReference type="EMBL" id="CAFBLK010000157">
    <property type="protein sequence ID" value="CAB4871988.1"/>
    <property type="molecule type" value="Genomic_DNA"/>
</dbReference>
<accession>A0A6J7DQZ6</accession>
<dbReference type="InterPro" id="IPR002145">
    <property type="entry name" value="CopG"/>
</dbReference>
<dbReference type="EMBL" id="CAEZZU010000166">
    <property type="protein sequence ID" value="CAB4784905.1"/>
    <property type="molecule type" value="Genomic_DNA"/>
</dbReference>
<dbReference type="InterPro" id="IPR010985">
    <property type="entry name" value="Ribbon_hlx_hlx"/>
</dbReference>
<evidence type="ECO:0000259" key="1">
    <source>
        <dbReference type="Pfam" id="PF01402"/>
    </source>
</evidence>
<protein>
    <submittedName>
        <fullName evidence="3">Unannotated protein</fullName>
    </submittedName>
</protein>